<gene>
    <name evidence="1" type="ORF">BGZ96_004297</name>
</gene>
<organism evidence="1 2">
    <name type="scientific">Linnemannia gamsii</name>
    <dbReference type="NCBI Taxonomy" id="64522"/>
    <lineage>
        <taxon>Eukaryota</taxon>
        <taxon>Fungi</taxon>
        <taxon>Fungi incertae sedis</taxon>
        <taxon>Mucoromycota</taxon>
        <taxon>Mortierellomycotina</taxon>
        <taxon>Mortierellomycetes</taxon>
        <taxon>Mortierellales</taxon>
        <taxon>Mortierellaceae</taxon>
        <taxon>Linnemannia</taxon>
    </lineage>
</organism>
<protein>
    <submittedName>
        <fullName evidence="1">Uncharacterized protein</fullName>
    </submittedName>
</protein>
<proteinExistence type="predicted"/>
<sequence length="228" mass="26169">MEVMPAHTLENIKFNSFEFALHPTTTRRIFKNHTKSLRMVDFRDTLDMTSKSILTILELCEALEVFKKHLDPNSGDLFMALRDAVSATWVCKRIRHLELTIGIPEAHQAPYYARHDEIPLVLSDDEQRLFTKLEKFYTQIGDLTELEYLDLRVIENSHNGEDNEDDNANDASVTLPLSSIDSYLYDDGTLDCLLPGLLSLPNNNTGKPGFLHLLSGWTKLKELRDRYV</sequence>
<keyword evidence="2" id="KW-1185">Reference proteome</keyword>
<accession>A0ABQ7K8D2</accession>
<dbReference type="EMBL" id="JAAAIM010000201">
    <property type="protein sequence ID" value="KAG0292337.1"/>
    <property type="molecule type" value="Genomic_DNA"/>
</dbReference>
<evidence type="ECO:0000313" key="1">
    <source>
        <dbReference type="EMBL" id="KAG0292337.1"/>
    </source>
</evidence>
<reference evidence="1 2" key="1">
    <citation type="journal article" date="2020" name="Fungal Divers.">
        <title>Resolving the Mortierellaceae phylogeny through synthesis of multi-gene phylogenetics and phylogenomics.</title>
        <authorList>
            <person name="Vandepol N."/>
            <person name="Liber J."/>
            <person name="Desiro A."/>
            <person name="Na H."/>
            <person name="Kennedy M."/>
            <person name="Barry K."/>
            <person name="Grigoriev I.V."/>
            <person name="Miller A.N."/>
            <person name="O'Donnell K."/>
            <person name="Stajich J.E."/>
            <person name="Bonito G."/>
        </authorList>
    </citation>
    <scope>NUCLEOTIDE SEQUENCE [LARGE SCALE GENOMIC DNA]</scope>
    <source>
        <strain evidence="1 2">AD045</strain>
    </source>
</reference>
<name>A0ABQ7K8D2_9FUNG</name>
<evidence type="ECO:0000313" key="2">
    <source>
        <dbReference type="Proteomes" id="UP001194696"/>
    </source>
</evidence>
<dbReference type="Proteomes" id="UP001194696">
    <property type="component" value="Unassembled WGS sequence"/>
</dbReference>
<comment type="caution">
    <text evidence="1">The sequence shown here is derived from an EMBL/GenBank/DDBJ whole genome shotgun (WGS) entry which is preliminary data.</text>
</comment>